<evidence type="ECO:0000259" key="1">
    <source>
        <dbReference type="Pfam" id="PF08268"/>
    </source>
</evidence>
<dbReference type="EMBL" id="BTGU01000998">
    <property type="protein sequence ID" value="GMN70006.1"/>
    <property type="molecule type" value="Genomic_DNA"/>
</dbReference>
<dbReference type="InterPro" id="IPR013187">
    <property type="entry name" value="F-box-assoc_dom_typ3"/>
</dbReference>
<organism evidence="3 4">
    <name type="scientific">Ficus carica</name>
    <name type="common">Common fig</name>
    <dbReference type="NCBI Taxonomy" id="3494"/>
    <lineage>
        <taxon>Eukaryota</taxon>
        <taxon>Viridiplantae</taxon>
        <taxon>Streptophyta</taxon>
        <taxon>Embryophyta</taxon>
        <taxon>Tracheophyta</taxon>
        <taxon>Spermatophyta</taxon>
        <taxon>Magnoliopsida</taxon>
        <taxon>eudicotyledons</taxon>
        <taxon>Gunneridae</taxon>
        <taxon>Pentapetalae</taxon>
        <taxon>rosids</taxon>
        <taxon>fabids</taxon>
        <taxon>Rosales</taxon>
        <taxon>Moraceae</taxon>
        <taxon>Ficeae</taxon>
        <taxon>Ficus</taxon>
    </lineage>
</organism>
<gene>
    <name evidence="2" type="ORF">TIFTF001_039044</name>
    <name evidence="3" type="ORF">TIFTF001_039050</name>
</gene>
<dbReference type="InterPro" id="IPR017451">
    <property type="entry name" value="F-box-assoc_interact_dom"/>
</dbReference>
<name>A0AA88EDF5_FICCA</name>
<evidence type="ECO:0000313" key="2">
    <source>
        <dbReference type="EMBL" id="GMN70000.1"/>
    </source>
</evidence>
<evidence type="ECO:0000313" key="3">
    <source>
        <dbReference type="EMBL" id="GMN70006.1"/>
    </source>
</evidence>
<proteinExistence type="predicted"/>
<dbReference type="Proteomes" id="UP001187192">
    <property type="component" value="Unassembled WGS sequence"/>
</dbReference>
<dbReference type="PANTHER" id="PTHR31672:SF13">
    <property type="entry name" value="F-BOX PROTEIN CPR30-LIKE"/>
    <property type="match status" value="1"/>
</dbReference>
<feature type="domain" description="F-box associated beta-propeller type 3" evidence="1">
    <location>
        <begin position="190"/>
        <end position="421"/>
    </location>
</feature>
<accession>A0AA88EDF5</accession>
<dbReference type="Pfam" id="PF08268">
    <property type="entry name" value="FBA_3"/>
    <property type="match status" value="1"/>
</dbReference>
<keyword evidence="4" id="KW-1185">Reference proteome</keyword>
<evidence type="ECO:0000313" key="4">
    <source>
        <dbReference type="Proteomes" id="UP001187192"/>
    </source>
</evidence>
<dbReference type="InterPro" id="IPR050796">
    <property type="entry name" value="SCF_F-box_component"/>
</dbReference>
<protein>
    <recommendedName>
        <fullName evidence="1">F-box associated beta-propeller type 3 domain-containing protein</fullName>
    </recommendedName>
</protein>
<sequence length="491" mass="57610">MNRYLCSSPYLQSYSFFMADRNVDVLVEILLGLPFKRIAKWLSVSYFWIKKVQSLSFSKLHLKKSKETDRDRCVLPSTAGSTPTQFYKVDFEEDDEMFKRPRSISQPLSHPTIQTKVGGGHANGLVCTRNKRKWSCLKKSKEIRRDRCVLLSTVGSTPTRFYRVDFDEDDDMIERPRTIPQPLSHPTIQTKVVGHANGLICICNEPKWRFGAEMAMWNARIDSKLAIWNPSIDRFKIVPTLPVFTTATLSRHVHRYPPVYGFAYNSEMNDHEIIRINQFEDRRFRTFTSEVSVWTYRTNKWRRISGLPVRYSSYEVGMGFSEFNSEKCSVLNDHVHWLMEKIPHYSWRILAFDIKEEEFSDIALPKHVEPNVALRLEALDGFLYLVDHQSYFVNVWRMNKYQNADSWSWFYVIQYGREQIYSLFPVISSKTGRGILNLCRSEHSCLFWLNLNPDNQMNPTEVVVDLDEDKDLRSTYFLENFLLAGGDRTRP</sequence>
<dbReference type="Gramene" id="FCD_00017049-RA">
    <property type="protein sequence ID" value="FCD_00017049-RA:cds"/>
    <property type="gene ID" value="FCD_00017049"/>
</dbReference>
<reference evidence="3" key="1">
    <citation type="submission" date="2023-07" db="EMBL/GenBank/DDBJ databases">
        <title>draft genome sequence of fig (Ficus carica).</title>
        <authorList>
            <person name="Takahashi T."/>
            <person name="Nishimura K."/>
        </authorList>
    </citation>
    <scope>NUCLEOTIDE SEQUENCE</scope>
</reference>
<dbReference type="EMBL" id="BTGU01000996">
    <property type="protein sequence ID" value="GMN70000.1"/>
    <property type="molecule type" value="Genomic_DNA"/>
</dbReference>
<comment type="caution">
    <text evidence="3">The sequence shown here is derived from an EMBL/GenBank/DDBJ whole genome shotgun (WGS) entry which is preliminary data.</text>
</comment>
<dbReference type="AlphaFoldDB" id="A0AA88EDF5"/>
<dbReference type="NCBIfam" id="TIGR01640">
    <property type="entry name" value="F_box_assoc_1"/>
    <property type="match status" value="1"/>
</dbReference>
<dbReference type="PANTHER" id="PTHR31672">
    <property type="entry name" value="BNACNNG10540D PROTEIN"/>
    <property type="match status" value="1"/>
</dbReference>